<dbReference type="InterPro" id="IPR050695">
    <property type="entry name" value="N-acetylmuramoyl_amidase_3"/>
</dbReference>
<evidence type="ECO:0000256" key="1">
    <source>
        <dbReference type="ARBA" id="ARBA00022801"/>
    </source>
</evidence>
<gene>
    <name evidence="3" type="ORF">PAT3040_06123</name>
</gene>
<dbReference type="Gene3D" id="3.40.630.40">
    <property type="entry name" value="Zn-dependent exopeptidases"/>
    <property type="match status" value="1"/>
</dbReference>
<organism evidence="3 4">
    <name type="scientific">Paenibacillus agaridevorans</name>
    <dbReference type="NCBI Taxonomy" id="171404"/>
    <lineage>
        <taxon>Bacteria</taxon>
        <taxon>Bacillati</taxon>
        <taxon>Bacillota</taxon>
        <taxon>Bacilli</taxon>
        <taxon>Bacillales</taxon>
        <taxon>Paenibacillaceae</taxon>
        <taxon>Paenibacillus</taxon>
    </lineage>
</organism>
<sequence length="267" mass="28750">MIRDSKPLLIIDPGHGGADPGAGGNGIVEKAMTLDISLYQYNRFRELGVKVALTRNSDTTLEPTPRAEMVKQSGAQYGISNHINAAPSSTAAGAETIYSVYANGKMANALLDSIVGAGQPRRRAFSRSNESGGDYYFMHRNTGKVETVIVEYGFCSNAQDAERLKNKWKTYAEAVVQGFCAYIAHPYKPPAAATAPSKTTPVAKPTPVIRDIQGHWAEQSILKALQTGLLVGTAADRFSPDEPITRAQLAVLLDRLQLLDKEAKAAT</sequence>
<evidence type="ECO:0000313" key="4">
    <source>
        <dbReference type="Proteomes" id="UP000245202"/>
    </source>
</evidence>
<comment type="caution">
    <text evidence="3">The sequence shown here is derived from an EMBL/GenBank/DDBJ whole genome shotgun (WGS) entry which is preliminary data.</text>
</comment>
<dbReference type="PANTHER" id="PTHR30404">
    <property type="entry name" value="N-ACETYLMURAMOYL-L-ALANINE AMIDASE"/>
    <property type="match status" value="1"/>
</dbReference>
<dbReference type="PANTHER" id="PTHR30404:SF0">
    <property type="entry name" value="N-ACETYLMURAMOYL-L-ALANINE AMIDASE AMIC"/>
    <property type="match status" value="1"/>
</dbReference>
<dbReference type="EMBL" id="BDQX01000394">
    <property type="protein sequence ID" value="GBG11322.1"/>
    <property type="molecule type" value="Genomic_DNA"/>
</dbReference>
<proteinExistence type="predicted"/>
<evidence type="ECO:0000259" key="2">
    <source>
        <dbReference type="PROSITE" id="PS51272"/>
    </source>
</evidence>
<evidence type="ECO:0000313" key="3">
    <source>
        <dbReference type="EMBL" id="GBG11322.1"/>
    </source>
</evidence>
<dbReference type="RefSeq" id="WP_108995639.1">
    <property type="nucleotide sequence ID" value="NZ_BDQX01000394.1"/>
</dbReference>
<protein>
    <recommendedName>
        <fullName evidence="2">SLH domain-containing protein</fullName>
    </recommendedName>
</protein>
<feature type="domain" description="SLH" evidence="2">
    <location>
        <begin position="204"/>
        <end position="267"/>
    </location>
</feature>
<dbReference type="GO" id="GO:0030288">
    <property type="term" value="C:outer membrane-bounded periplasmic space"/>
    <property type="evidence" value="ECO:0007669"/>
    <property type="project" value="TreeGrafter"/>
</dbReference>
<dbReference type="Pfam" id="PF00395">
    <property type="entry name" value="SLH"/>
    <property type="match status" value="1"/>
</dbReference>
<dbReference type="SUPFAM" id="SSF53187">
    <property type="entry name" value="Zn-dependent exopeptidases"/>
    <property type="match status" value="1"/>
</dbReference>
<keyword evidence="1" id="KW-0378">Hydrolase</keyword>
<dbReference type="Proteomes" id="UP000245202">
    <property type="component" value="Unassembled WGS sequence"/>
</dbReference>
<dbReference type="GO" id="GO:0009253">
    <property type="term" value="P:peptidoglycan catabolic process"/>
    <property type="evidence" value="ECO:0007669"/>
    <property type="project" value="InterPro"/>
</dbReference>
<keyword evidence="4" id="KW-1185">Reference proteome</keyword>
<name>A0A2R5EX87_9BACL</name>
<dbReference type="Pfam" id="PF01520">
    <property type="entry name" value="Amidase_3"/>
    <property type="match status" value="1"/>
</dbReference>
<dbReference type="InterPro" id="IPR002508">
    <property type="entry name" value="MurNAc-LAA_cat"/>
</dbReference>
<accession>A0A2R5EX87</accession>
<dbReference type="PROSITE" id="PS51272">
    <property type="entry name" value="SLH"/>
    <property type="match status" value="1"/>
</dbReference>
<dbReference type="InterPro" id="IPR001119">
    <property type="entry name" value="SLH_dom"/>
</dbReference>
<dbReference type="GO" id="GO:0008745">
    <property type="term" value="F:N-acetylmuramoyl-L-alanine amidase activity"/>
    <property type="evidence" value="ECO:0007669"/>
    <property type="project" value="InterPro"/>
</dbReference>
<dbReference type="SMART" id="SM00646">
    <property type="entry name" value="Ami_3"/>
    <property type="match status" value="1"/>
</dbReference>
<dbReference type="CDD" id="cd02696">
    <property type="entry name" value="MurNAc-LAA"/>
    <property type="match status" value="1"/>
</dbReference>
<dbReference type="AlphaFoldDB" id="A0A2R5EX87"/>
<reference evidence="3 4" key="1">
    <citation type="submission" date="2017-08" db="EMBL/GenBank/DDBJ databases">
        <title>Substantial Increase in Enzyme Production by Combined Drug-Resistance Mutations in Paenibacillus agaridevorans.</title>
        <authorList>
            <person name="Tanaka Y."/>
            <person name="Funane K."/>
            <person name="Hosaka T."/>
            <person name="Shiwa Y."/>
            <person name="Fujita N."/>
            <person name="Miyazaki T."/>
            <person name="Yoshikawa H."/>
            <person name="Murakami K."/>
            <person name="Kasahara K."/>
            <person name="Inaoka T."/>
            <person name="Hiraga Y."/>
            <person name="Ochi K."/>
        </authorList>
    </citation>
    <scope>NUCLEOTIDE SEQUENCE [LARGE SCALE GENOMIC DNA]</scope>
    <source>
        <strain evidence="3 4">T-3040</strain>
    </source>
</reference>